<protein>
    <submittedName>
        <fullName evidence="9">Cu(I)/Ag(I) efflux system membrane protein CusA/SilA</fullName>
    </submittedName>
</protein>
<dbReference type="Gene3D" id="3.30.70.1440">
    <property type="entry name" value="Multidrug efflux transporter AcrB pore domain"/>
    <property type="match status" value="1"/>
</dbReference>
<dbReference type="InterPro" id="IPR004763">
    <property type="entry name" value="CusA-like"/>
</dbReference>
<dbReference type="SUPFAM" id="SSF82693">
    <property type="entry name" value="Multidrug efflux transporter AcrB pore domain, PN1, PN2, PC1 and PC2 subdomains"/>
    <property type="match status" value="2"/>
</dbReference>
<evidence type="ECO:0000256" key="5">
    <source>
        <dbReference type="ARBA" id="ARBA00022692"/>
    </source>
</evidence>
<feature type="transmembrane region" description="Helical" evidence="8">
    <location>
        <begin position="341"/>
        <end position="357"/>
    </location>
</feature>
<comment type="subcellular location">
    <subcellularLocation>
        <location evidence="1">Cell membrane</location>
        <topology evidence="1">Multi-pass membrane protein</topology>
    </subcellularLocation>
</comment>
<dbReference type="Gene3D" id="3.30.70.1430">
    <property type="entry name" value="Multidrug efflux transporter AcrB pore domain"/>
    <property type="match status" value="2"/>
</dbReference>
<dbReference type="PANTHER" id="PTHR32063:SF19">
    <property type="entry name" value="CATION EFFLUX SYSTEM PROTEIN CUSA"/>
    <property type="match status" value="1"/>
</dbReference>
<evidence type="ECO:0000313" key="9">
    <source>
        <dbReference type="EMBL" id="MBB5318181.1"/>
    </source>
</evidence>
<dbReference type="GO" id="GO:0008324">
    <property type="term" value="F:monoatomic cation transmembrane transporter activity"/>
    <property type="evidence" value="ECO:0007669"/>
    <property type="project" value="InterPro"/>
</dbReference>
<dbReference type="Gene3D" id="3.30.70.1320">
    <property type="entry name" value="Multidrug efflux transporter AcrB pore domain like"/>
    <property type="match status" value="1"/>
</dbReference>
<dbReference type="AlphaFoldDB" id="A0A7W8IJA1"/>
<name>A0A7W8IJA1_9BACT</name>
<organism evidence="9 10">
    <name type="scientific">Tunturiibacter empetritectus</name>
    <dbReference type="NCBI Taxonomy" id="3069691"/>
    <lineage>
        <taxon>Bacteria</taxon>
        <taxon>Pseudomonadati</taxon>
        <taxon>Acidobacteriota</taxon>
        <taxon>Terriglobia</taxon>
        <taxon>Terriglobales</taxon>
        <taxon>Acidobacteriaceae</taxon>
        <taxon>Tunturiibacter</taxon>
    </lineage>
</organism>
<gene>
    <name evidence="9" type="ORF">HDF09_002878</name>
</gene>
<feature type="transmembrane region" description="Helical" evidence="8">
    <location>
        <begin position="389"/>
        <end position="410"/>
    </location>
</feature>
<evidence type="ECO:0000256" key="6">
    <source>
        <dbReference type="ARBA" id="ARBA00022989"/>
    </source>
</evidence>
<reference evidence="9" key="1">
    <citation type="submission" date="2020-08" db="EMBL/GenBank/DDBJ databases">
        <title>Genomic Encyclopedia of Type Strains, Phase IV (KMG-V): Genome sequencing to study the core and pangenomes of soil and plant-associated prokaryotes.</title>
        <authorList>
            <person name="Whitman W."/>
        </authorList>
    </citation>
    <scope>NUCLEOTIDE SEQUENCE [LARGE SCALE GENOMIC DNA]</scope>
    <source>
        <strain evidence="9">M8UP27</strain>
    </source>
</reference>
<evidence type="ECO:0000256" key="4">
    <source>
        <dbReference type="ARBA" id="ARBA00022475"/>
    </source>
</evidence>
<dbReference type="InterPro" id="IPR027463">
    <property type="entry name" value="AcrB_DN_DC_subdom"/>
</dbReference>
<keyword evidence="4" id="KW-1003">Cell membrane</keyword>
<accession>A0A7W8IJA1</accession>
<dbReference type="Gene3D" id="3.30.2090.10">
    <property type="entry name" value="Multidrug efflux transporter AcrB TolC docking domain, DN and DC subdomains"/>
    <property type="match status" value="2"/>
</dbReference>
<keyword evidence="6 8" id="KW-1133">Transmembrane helix</keyword>
<evidence type="ECO:0000256" key="2">
    <source>
        <dbReference type="ARBA" id="ARBA00010942"/>
    </source>
</evidence>
<dbReference type="PRINTS" id="PR00702">
    <property type="entry name" value="ACRIFLAVINRP"/>
</dbReference>
<dbReference type="Gene3D" id="1.20.1640.10">
    <property type="entry name" value="Multidrug efflux transporter AcrB transmembrane domain"/>
    <property type="match status" value="2"/>
</dbReference>
<keyword evidence="3" id="KW-0813">Transport</keyword>
<dbReference type="SUPFAM" id="SSF82714">
    <property type="entry name" value="Multidrug efflux transporter AcrB TolC docking domain, DN and DC subdomains"/>
    <property type="match status" value="2"/>
</dbReference>
<proteinExistence type="inferred from homology"/>
<feature type="transmembrane region" description="Helical" evidence="8">
    <location>
        <begin position="364"/>
        <end position="383"/>
    </location>
</feature>
<feature type="transmembrane region" description="Helical" evidence="8">
    <location>
        <begin position="1008"/>
        <end position="1032"/>
    </location>
</feature>
<keyword evidence="5 8" id="KW-0812">Transmembrane</keyword>
<dbReference type="Proteomes" id="UP000568106">
    <property type="component" value="Unassembled WGS sequence"/>
</dbReference>
<feature type="transmembrane region" description="Helical" evidence="8">
    <location>
        <begin position="872"/>
        <end position="889"/>
    </location>
</feature>
<sequence length="1046" mass="115074">MLSKIIETCARNRFLVFTAVLMLTLAGIWSLQHIPLDALPDISDVQVIVHTNWMGQPPDVIEDQVTYPIVTSLLAAPHVKAVRAQTMLGDSYVYVVFQDGTDLYWARSRVIEYLQQISGRLPENVHPSIGPDATGAGWVYEYVILDKSGKHSLSDLRSLQDWRLRYALETVPGVAEVASIGGFVRQYQVQLDPNKLLAYSIPLSTVIDRVKTSTNEVGGRVLDLSGAEYMIRGLGYLRSLDDLATVAVGSKNGTPILLRDLGTVSFGPDIREGVAEWNGGGETVGGIIVMRQGMNALNVINGVKQKLSEIAPSLPAGVVIMPGYDRSGLIDASIKTLQRDLLEEALIVSVVIFVFLFHFRSALIAILALPIAVLVSFIPMYWLGVTSNIMSLGGIALAIGVLVDASIVMVENGYRHLSERQEQGAEPVSESERRTILINAAKQVGPALFFSLLIIVVSFLPVFLLEAQEGRMFRPLAWTKTLAVGSSSILAITLVPVLMVMLIRGRLRPERVNPISRITQAIYLPILRWCLRHRWLTIAANLGFLIVTFPLATKLGSQFMPPLFEGSVLYMPTALPGISIEQAKVLLQQQDRILRSFPEVASVFGAVGRSDSATDNAPLDMYDTTVMLKPREQWAAGMTYEKLIQEMDDKLQFPGLSNTWTMPVENRLDMELTGIKTPLGLKVQGPNVDGIQQLASQIQHLLSGLPETRSVFAEKVAQGFYVNVEVNRPETARYGLTVADIQTAVASGIGGQNIVENIEGRERYPVTVRYQRDFRDNIDKMRGVLIATPSGAQIPLGQVARISFSRGPAMIRDEDGALTGYIYVDLKNTDYGGFVAKADRFLHDKLVLPANYSFQWSGEYELELRAKRRLQLILPIVFVVIFLLLYLVFHSVSEALVLIFPTIYAVSGGLLLQWLLKYNFSVAVAVGYIALFGIAVETGVVMVVYLHESLERRQQSGRPLTAADVEEAAIEGAVHRLRPKLMTVCAVLASLVPILWESGIGSDVMKPIAAPIVGGMITSTIHVLILVPVFFVMMKERALKRGTLGC</sequence>
<dbReference type="InterPro" id="IPR001036">
    <property type="entry name" value="Acrflvin-R"/>
</dbReference>
<feature type="transmembrane region" description="Helical" evidence="8">
    <location>
        <begin position="896"/>
        <end position="916"/>
    </location>
</feature>
<evidence type="ECO:0000256" key="1">
    <source>
        <dbReference type="ARBA" id="ARBA00004651"/>
    </source>
</evidence>
<comment type="similarity">
    <text evidence="2">Belongs to the resistance-nodulation-cell division (RND) (TC 2.A.6) family.</text>
</comment>
<evidence type="ECO:0000313" key="10">
    <source>
        <dbReference type="Proteomes" id="UP000568106"/>
    </source>
</evidence>
<dbReference type="SUPFAM" id="SSF82866">
    <property type="entry name" value="Multidrug efflux transporter AcrB transmembrane domain"/>
    <property type="match status" value="2"/>
</dbReference>
<comment type="caution">
    <text evidence="9">The sequence shown here is derived from an EMBL/GenBank/DDBJ whole genome shotgun (WGS) entry which is preliminary data.</text>
</comment>
<feature type="transmembrane region" description="Helical" evidence="8">
    <location>
        <begin position="444"/>
        <end position="464"/>
    </location>
</feature>
<keyword evidence="7 8" id="KW-0472">Membrane</keyword>
<feature type="transmembrane region" description="Helical" evidence="8">
    <location>
        <begin position="535"/>
        <end position="552"/>
    </location>
</feature>
<dbReference type="Pfam" id="PF00873">
    <property type="entry name" value="ACR_tran"/>
    <property type="match status" value="1"/>
</dbReference>
<dbReference type="PANTHER" id="PTHR32063">
    <property type="match status" value="1"/>
</dbReference>
<feature type="transmembrane region" description="Helical" evidence="8">
    <location>
        <begin position="981"/>
        <end position="996"/>
    </location>
</feature>
<feature type="transmembrane region" description="Helical" evidence="8">
    <location>
        <begin position="484"/>
        <end position="503"/>
    </location>
</feature>
<keyword evidence="10" id="KW-1185">Reference proteome</keyword>
<feature type="transmembrane region" description="Helical" evidence="8">
    <location>
        <begin position="922"/>
        <end position="946"/>
    </location>
</feature>
<evidence type="ECO:0000256" key="7">
    <source>
        <dbReference type="ARBA" id="ARBA00023136"/>
    </source>
</evidence>
<dbReference type="GO" id="GO:0042910">
    <property type="term" value="F:xenobiotic transmembrane transporter activity"/>
    <property type="evidence" value="ECO:0007669"/>
    <property type="project" value="TreeGrafter"/>
</dbReference>
<dbReference type="NCBIfam" id="TIGR00914">
    <property type="entry name" value="2A0601"/>
    <property type="match status" value="1"/>
</dbReference>
<dbReference type="GO" id="GO:0005886">
    <property type="term" value="C:plasma membrane"/>
    <property type="evidence" value="ECO:0007669"/>
    <property type="project" value="UniProtKB-SubCell"/>
</dbReference>
<evidence type="ECO:0000256" key="3">
    <source>
        <dbReference type="ARBA" id="ARBA00022448"/>
    </source>
</evidence>
<evidence type="ECO:0000256" key="8">
    <source>
        <dbReference type="SAM" id="Phobius"/>
    </source>
</evidence>
<dbReference type="EMBL" id="JACHDY010000004">
    <property type="protein sequence ID" value="MBB5318181.1"/>
    <property type="molecule type" value="Genomic_DNA"/>
</dbReference>